<protein>
    <recommendedName>
        <fullName evidence="4">CMP/dCMP-type deaminase domain-containing protein</fullName>
    </recommendedName>
</protein>
<dbReference type="InterPro" id="IPR016193">
    <property type="entry name" value="Cytidine_deaminase-like"/>
</dbReference>
<dbReference type="GO" id="GO:0003824">
    <property type="term" value="F:catalytic activity"/>
    <property type="evidence" value="ECO:0007669"/>
    <property type="project" value="InterPro"/>
</dbReference>
<feature type="compositionally biased region" description="Basic residues" evidence="1">
    <location>
        <begin position="218"/>
        <end position="228"/>
    </location>
</feature>
<dbReference type="OrthoDB" id="9972196at2759"/>
<feature type="region of interest" description="Disordered" evidence="1">
    <location>
        <begin position="194"/>
        <end position="254"/>
    </location>
</feature>
<dbReference type="EMBL" id="KZ819635">
    <property type="protein sequence ID" value="PWN91138.1"/>
    <property type="molecule type" value="Genomic_DNA"/>
</dbReference>
<accession>A0A316YR44</accession>
<dbReference type="Gene3D" id="3.40.140.10">
    <property type="entry name" value="Cytidine Deaminase, domain 2"/>
    <property type="match status" value="1"/>
</dbReference>
<feature type="region of interest" description="Disordered" evidence="1">
    <location>
        <begin position="273"/>
        <end position="319"/>
    </location>
</feature>
<dbReference type="SUPFAM" id="SSF53927">
    <property type="entry name" value="Cytidine deaminase-like"/>
    <property type="match status" value="1"/>
</dbReference>
<dbReference type="GO" id="GO:0006139">
    <property type="term" value="P:nucleobase-containing compound metabolic process"/>
    <property type="evidence" value="ECO:0007669"/>
    <property type="project" value="UniProtKB-ARBA"/>
</dbReference>
<feature type="compositionally biased region" description="Basic residues" evidence="1">
    <location>
        <begin position="273"/>
        <end position="282"/>
    </location>
</feature>
<sequence length="328" mass="33116">MSPVTTMSFSNKRADRILSAATNEAVRSEQRSRHGAIITKGGKILAAGHNHIRPGFSGPLANAQNMVKLFEAHGDPPPTSRRPPNRGSHVHAQHCFSMHAEMHAITSALNGAKPSMTKSNFDFGGALAPLQRDHGAASSSSSSASAGKSAAAAAAASSSASATAASSSSPAEDGAAASTAAAAAGMGPTAAAMAATTTAGDESSTKVGERGVQQQQQRLRRNRQRQRQRHGDVNTASASASAAPAAAPAVAQTSSRTCFLAAPFESLVRPRDRRARPLRRRRQADTGQCAAAGAAAGARTAAAGAWSRTRTGGAAAAAGTARRAVAAA</sequence>
<proteinExistence type="predicted"/>
<evidence type="ECO:0000256" key="1">
    <source>
        <dbReference type="SAM" id="MobiDB-lite"/>
    </source>
</evidence>
<dbReference type="GeneID" id="37042801"/>
<evidence type="ECO:0008006" key="4">
    <source>
        <dbReference type="Google" id="ProtNLM"/>
    </source>
</evidence>
<dbReference type="Proteomes" id="UP000245768">
    <property type="component" value="Unassembled WGS sequence"/>
</dbReference>
<evidence type="ECO:0000313" key="2">
    <source>
        <dbReference type="EMBL" id="PWN91138.1"/>
    </source>
</evidence>
<reference evidence="2 3" key="1">
    <citation type="journal article" date="2018" name="Mol. Biol. Evol.">
        <title>Broad Genomic Sampling Reveals a Smut Pathogenic Ancestry of the Fungal Clade Ustilaginomycotina.</title>
        <authorList>
            <person name="Kijpornyongpan T."/>
            <person name="Mondo S.J."/>
            <person name="Barry K."/>
            <person name="Sandor L."/>
            <person name="Lee J."/>
            <person name="Lipzen A."/>
            <person name="Pangilinan J."/>
            <person name="LaButti K."/>
            <person name="Hainaut M."/>
            <person name="Henrissat B."/>
            <person name="Grigoriev I.V."/>
            <person name="Spatafora J.W."/>
            <person name="Aime M.C."/>
        </authorList>
    </citation>
    <scope>NUCLEOTIDE SEQUENCE [LARGE SCALE GENOMIC DNA]</scope>
    <source>
        <strain evidence="2 3">MCA 4198</strain>
    </source>
</reference>
<dbReference type="InParanoid" id="A0A316YR44"/>
<gene>
    <name evidence="2" type="ORF">FA10DRAFT_265016</name>
</gene>
<dbReference type="STRING" id="215250.A0A316YR44"/>
<dbReference type="AlphaFoldDB" id="A0A316YR44"/>
<keyword evidence="3" id="KW-1185">Reference proteome</keyword>
<dbReference type="RefSeq" id="XP_025378336.1">
    <property type="nucleotide sequence ID" value="XM_025520885.1"/>
</dbReference>
<feature type="compositionally biased region" description="Low complexity" evidence="1">
    <location>
        <begin position="285"/>
        <end position="319"/>
    </location>
</feature>
<organism evidence="2 3">
    <name type="scientific">Acaromyces ingoldii</name>
    <dbReference type="NCBI Taxonomy" id="215250"/>
    <lineage>
        <taxon>Eukaryota</taxon>
        <taxon>Fungi</taxon>
        <taxon>Dikarya</taxon>
        <taxon>Basidiomycota</taxon>
        <taxon>Ustilaginomycotina</taxon>
        <taxon>Exobasidiomycetes</taxon>
        <taxon>Exobasidiales</taxon>
        <taxon>Cryptobasidiaceae</taxon>
        <taxon>Acaromyces</taxon>
    </lineage>
</organism>
<feature type="compositionally biased region" description="Low complexity" evidence="1">
    <location>
        <begin position="236"/>
        <end position="249"/>
    </location>
</feature>
<name>A0A316YR44_9BASI</name>
<evidence type="ECO:0000313" key="3">
    <source>
        <dbReference type="Proteomes" id="UP000245768"/>
    </source>
</evidence>